<sequence length="257" mass="27178">MRDFLLAMPSGAVALALFAFFGAVALGARWLGRRCVSEERRTDLAEEAGRLLTGLAATFAFFVGFAITVTWGAVSAGQSAVEQHASALKQMSWSINSIPDRAESTALMEKLRDYATAVANDDAVQLVRGDTTKLPSAVRLDRFEDALHTYAYGPTARGPEVSSLVREAASVSGTSAEVSAVAQRSLPGRLAALLLVTGVLLAGVMGITTVNAQYPVLMFVWCLIPALSITVVVTLAYPFAGVKMAPLVSVAEQLVVR</sequence>
<keyword evidence="1" id="KW-0472">Membrane</keyword>
<dbReference type="AlphaFoldDB" id="A0A544W7A3"/>
<dbReference type="InterPro" id="IPR025333">
    <property type="entry name" value="DUF4239"/>
</dbReference>
<evidence type="ECO:0000313" key="2">
    <source>
        <dbReference type="EMBL" id="TQR88127.1"/>
    </source>
</evidence>
<evidence type="ECO:0000256" key="1">
    <source>
        <dbReference type="SAM" id="Phobius"/>
    </source>
</evidence>
<evidence type="ECO:0000313" key="3">
    <source>
        <dbReference type="Proteomes" id="UP000315759"/>
    </source>
</evidence>
<dbReference type="EMBL" id="VIFX01000003">
    <property type="protein sequence ID" value="TQR88127.1"/>
    <property type="molecule type" value="Genomic_DNA"/>
</dbReference>
<feature type="transmembrane region" description="Helical" evidence="1">
    <location>
        <begin position="190"/>
        <end position="210"/>
    </location>
</feature>
<name>A0A544W7A3_9MYCO</name>
<keyword evidence="1" id="KW-1133">Transmembrane helix</keyword>
<dbReference type="RefSeq" id="WP_142550732.1">
    <property type="nucleotide sequence ID" value="NZ_VIFX01000003.1"/>
</dbReference>
<gene>
    <name evidence="2" type="ORF">D8S82_03465</name>
</gene>
<proteinExistence type="predicted"/>
<accession>A0A544W7A3</accession>
<organism evidence="2 3">
    <name type="scientific">Mycolicibacterium hodleri</name>
    <dbReference type="NCBI Taxonomy" id="49897"/>
    <lineage>
        <taxon>Bacteria</taxon>
        <taxon>Bacillati</taxon>
        <taxon>Actinomycetota</taxon>
        <taxon>Actinomycetes</taxon>
        <taxon>Mycobacteriales</taxon>
        <taxon>Mycobacteriaceae</taxon>
        <taxon>Mycolicibacterium</taxon>
    </lineage>
</organism>
<reference evidence="2 3" key="1">
    <citation type="submission" date="2018-10" db="EMBL/GenBank/DDBJ databases">
        <title>Draft genome of Mycobacterium hodleri strain B.</title>
        <authorList>
            <person name="Amande T.J."/>
            <person name="Mcgenity T.J."/>
        </authorList>
    </citation>
    <scope>NUCLEOTIDE SEQUENCE [LARGE SCALE GENOMIC DNA]</scope>
    <source>
        <strain evidence="2 3">B</strain>
    </source>
</reference>
<dbReference type="Pfam" id="PF14023">
    <property type="entry name" value="Bestrophin-like"/>
    <property type="match status" value="1"/>
</dbReference>
<keyword evidence="3" id="KW-1185">Reference proteome</keyword>
<feature type="transmembrane region" description="Helical" evidence="1">
    <location>
        <begin position="216"/>
        <end position="237"/>
    </location>
</feature>
<comment type="caution">
    <text evidence="2">The sequence shown here is derived from an EMBL/GenBank/DDBJ whole genome shotgun (WGS) entry which is preliminary data.</text>
</comment>
<keyword evidence="1" id="KW-0812">Transmembrane</keyword>
<feature type="transmembrane region" description="Helical" evidence="1">
    <location>
        <begin position="51"/>
        <end position="74"/>
    </location>
</feature>
<protein>
    <submittedName>
        <fullName evidence="2">DUF4239 domain-containing protein</fullName>
    </submittedName>
</protein>
<dbReference type="Proteomes" id="UP000315759">
    <property type="component" value="Unassembled WGS sequence"/>
</dbReference>